<protein>
    <submittedName>
        <fullName evidence="2">Uncharacterized protein</fullName>
    </submittedName>
</protein>
<dbReference type="InterPro" id="IPR050592">
    <property type="entry name" value="GDSL_lipolytic_enzyme"/>
</dbReference>
<dbReference type="PANTHER" id="PTHR45642">
    <property type="entry name" value="GDSL ESTERASE/LIPASE EXL3"/>
    <property type="match status" value="1"/>
</dbReference>
<dbReference type="Proteomes" id="UP000324897">
    <property type="component" value="Chromosome 3"/>
</dbReference>
<name>A0A5J9THP2_9POAL</name>
<keyword evidence="3" id="KW-1185">Reference proteome</keyword>
<sequence>HGHSTVDAGNNNNRPTISKANFPPYGRDFDGGIATGRFSNGRLVTDFLSEFLGLPPNVPAYLDTSYTIDQLATGVTFASGGSGLDNLTAAIMPLHLQFPIFSLANPPASLAKYREPAPLAIASSRTLPPVSRAPIAIPAPCLVQHAPFSALGRRALIAIAIPAGRSRRRRHCRRGGGGDSPRGRRRARGTRRRWSHRLPACARRLFSAPVRSWPSSEDDGGRGEAAAALLLNKIKLISSVRHIGLVLLLGCFLDRGEQILLNDDLRPKLADFGLSRASTTAYSYDDPIRSKGSKTPPRDEEDDPSRLVAMARYAAVVATLLLFLHLARADATALLLPMLSRVTTGRCARRIGGAVRALVNAAGVLGSFATRRYDRDATCGVSGALIVLCQVRYPTTILV</sequence>
<evidence type="ECO:0000313" key="3">
    <source>
        <dbReference type="Proteomes" id="UP000324897"/>
    </source>
</evidence>
<dbReference type="Gramene" id="TVU10883">
    <property type="protein sequence ID" value="TVU10883"/>
    <property type="gene ID" value="EJB05_44437"/>
</dbReference>
<dbReference type="InterPro" id="IPR011009">
    <property type="entry name" value="Kinase-like_dom_sf"/>
</dbReference>
<proteinExistence type="predicted"/>
<accession>A0A5J9THP2</accession>
<gene>
    <name evidence="2" type="ORF">EJB05_44437</name>
</gene>
<feature type="compositionally biased region" description="Polar residues" evidence="1">
    <location>
        <begin position="7"/>
        <end position="19"/>
    </location>
</feature>
<dbReference type="EMBL" id="RWGY01000039">
    <property type="protein sequence ID" value="TVU10883.1"/>
    <property type="molecule type" value="Genomic_DNA"/>
</dbReference>
<feature type="region of interest" description="Disordered" evidence="1">
    <location>
        <begin position="167"/>
        <end position="193"/>
    </location>
</feature>
<feature type="region of interest" description="Disordered" evidence="1">
    <location>
        <begin position="285"/>
        <end position="304"/>
    </location>
</feature>
<organism evidence="2 3">
    <name type="scientific">Eragrostis curvula</name>
    <name type="common">weeping love grass</name>
    <dbReference type="NCBI Taxonomy" id="38414"/>
    <lineage>
        <taxon>Eukaryota</taxon>
        <taxon>Viridiplantae</taxon>
        <taxon>Streptophyta</taxon>
        <taxon>Embryophyta</taxon>
        <taxon>Tracheophyta</taxon>
        <taxon>Spermatophyta</taxon>
        <taxon>Magnoliopsida</taxon>
        <taxon>Liliopsida</taxon>
        <taxon>Poales</taxon>
        <taxon>Poaceae</taxon>
        <taxon>PACMAD clade</taxon>
        <taxon>Chloridoideae</taxon>
        <taxon>Eragrostideae</taxon>
        <taxon>Eragrostidinae</taxon>
        <taxon>Eragrostis</taxon>
    </lineage>
</organism>
<reference evidence="2 3" key="1">
    <citation type="journal article" date="2019" name="Sci. Rep.">
        <title>A high-quality genome of Eragrostis curvula grass provides insights into Poaceae evolution and supports new strategies to enhance forage quality.</title>
        <authorList>
            <person name="Carballo J."/>
            <person name="Santos B.A.C.M."/>
            <person name="Zappacosta D."/>
            <person name="Garbus I."/>
            <person name="Selva J.P."/>
            <person name="Gallo C.A."/>
            <person name="Diaz A."/>
            <person name="Albertini E."/>
            <person name="Caccamo M."/>
            <person name="Echenique V."/>
        </authorList>
    </citation>
    <scope>NUCLEOTIDE SEQUENCE [LARGE SCALE GENOMIC DNA]</scope>
    <source>
        <strain evidence="3">cv. Victoria</strain>
        <tissue evidence="2">Leaf</tissue>
    </source>
</reference>
<dbReference type="AlphaFoldDB" id="A0A5J9THP2"/>
<feature type="compositionally biased region" description="Basic residues" evidence="1">
    <location>
        <begin position="183"/>
        <end position="193"/>
    </location>
</feature>
<dbReference type="SUPFAM" id="SSF56112">
    <property type="entry name" value="Protein kinase-like (PK-like)"/>
    <property type="match status" value="1"/>
</dbReference>
<comment type="caution">
    <text evidence="2">The sequence shown here is derived from an EMBL/GenBank/DDBJ whole genome shotgun (WGS) entry which is preliminary data.</text>
</comment>
<feature type="non-terminal residue" evidence="2">
    <location>
        <position position="1"/>
    </location>
</feature>
<evidence type="ECO:0000256" key="1">
    <source>
        <dbReference type="SAM" id="MobiDB-lite"/>
    </source>
</evidence>
<dbReference type="Gene3D" id="3.40.50.1110">
    <property type="entry name" value="SGNH hydrolase"/>
    <property type="match status" value="1"/>
</dbReference>
<evidence type="ECO:0000313" key="2">
    <source>
        <dbReference type="EMBL" id="TVU10883.1"/>
    </source>
</evidence>
<dbReference type="OrthoDB" id="1600564at2759"/>
<dbReference type="InterPro" id="IPR036514">
    <property type="entry name" value="SGNH_hydro_sf"/>
</dbReference>
<feature type="region of interest" description="Disordered" evidence="1">
    <location>
        <begin position="1"/>
        <end position="21"/>
    </location>
</feature>
<dbReference type="PANTHER" id="PTHR45642:SF154">
    <property type="entry name" value="OS09G0132200 PROTEIN"/>
    <property type="match status" value="1"/>
</dbReference>